<comment type="caution">
    <text evidence="6">The sequence shown here is derived from an EMBL/GenBank/DDBJ whole genome shotgun (WGS) entry which is preliminary data.</text>
</comment>
<evidence type="ECO:0000256" key="5">
    <source>
        <dbReference type="PIRSR" id="PIRSR000343-2"/>
    </source>
</evidence>
<evidence type="ECO:0000313" key="7">
    <source>
        <dbReference type="Proteomes" id="UP000292408"/>
    </source>
</evidence>
<keyword evidence="1 4" id="KW-0349">Heme</keyword>
<dbReference type="GO" id="GO:0046872">
    <property type="term" value="F:metal ion binding"/>
    <property type="evidence" value="ECO:0007669"/>
    <property type="project" value="UniProtKB-KW"/>
</dbReference>
<dbReference type="RefSeq" id="WP_130283612.1">
    <property type="nucleotide sequence ID" value="NZ_SGXT01000017.1"/>
</dbReference>
<dbReference type="AlphaFoldDB" id="A0A4Q7TFU7"/>
<dbReference type="Gene3D" id="1.20.910.10">
    <property type="entry name" value="Heme oxygenase-like"/>
    <property type="match status" value="1"/>
</dbReference>
<keyword evidence="3 5" id="KW-0408">Iron</keyword>
<evidence type="ECO:0000256" key="3">
    <source>
        <dbReference type="ARBA" id="ARBA00023004"/>
    </source>
</evidence>
<keyword evidence="2 5" id="KW-0479">Metal-binding</keyword>
<dbReference type="InterPro" id="IPR016084">
    <property type="entry name" value="Haem_Oase-like_multi-hlx"/>
</dbReference>
<dbReference type="PRINTS" id="PR00088">
    <property type="entry name" value="HAEMOXYGNASE"/>
</dbReference>
<organism evidence="6 7">
    <name type="scientific">Microcella alkaliphila</name>
    <dbReference type="NCBI Taxonomy" id="279828"/>
    <lineage>
        <taxon>Bacteria</taxon>
        <taxon>Bacillati</taxon>
        <taxon>Actinomycetota</taxon>
        <taxon>Actinomycetes</taxon>
        <taxon>Micrococcales</taxon>
        <taxon>Microbacteriaceae</taxon>
        <taxon>Microcella</taxon>
    </lineage>
</organism>
<proteinExistence type="predicted"/>
<dbReference type="PIRSF" id="PIRSF000343">
    <property type="entry name" value="Haem_Oase"/>
    <property type="match status" value="1"/>
</dbReference>
<reference evidence="6 7" key="1">
    <citation type="journal article" date="2015" name="Stand. Genomic Sci.">
        <title>Genomic Encyclopedia of Bacterial and Archaeal Type Strains, Phase III: the genomes of soil and plant-associated and newly described type strains.</title>
        <authorList>
            <person name="Whitman W.B."/>
            <person name="Woyke T."/>
            <person name="Klenk H.P."/>
            <person name="Zhou Y."/>
            <person name="Lilburn T.G."/>
            <person name="Beck B.J."/>
            <person name="De Vos P."/>
            <person name="Vandamme P."/>
            <person name="Eisen J.A."/>
            <person name="Garrity G."/>
            <person name="Hugenholtz P."/>
            <person name="Kyrpides N.C."/>
        </authorList>
    </citation>
    <scope>NUCLEOTIDE SEQUENCE [LARGE SCALE GENOMIC DNA]</scope>
    <source>
        <strain evidence="6 7">AC4r</strain>
    </source>
</reference>
<dbReference type="PANTHER" id="PTHR10720:SF0">
    <property type="entry name" value="HEME OXYGENASE"/>
    <property type="match status" value="1"/>
</dbReference>
<gene>
    <name evidence="6" type="ORF">EV140_2051</name>
</gene>
<evidence type="ECO:0000313" key="6">
    <source>
        <dbReference type="EMBL" id="RZT58288.1"/>
    </source>
</evidence>
<dbReference type="OrthoDB" id="5493802at2"/>
<feature type="binding site" description="axial binding residue" evidence="5">
    <location>
        <position position="26"/>
    </location>
    <ligand>
        <name>heme b</name>
        <dbReference type="ChEBI" id="CHEBI:60344"/>
    </ligand>
    <ligandPart>
        <name>Fe</name>
        <dbReference type="ChEBI" id="CHEBI:18248"/>
    </ligandPart>
</feature>
<dbReference type="InterPro" id="IPR002051">
    <property type="entry name" value="Haem_Oase"/>
</dbReference>
<dbReference type="Proteomes" id="UP000292408">
    <property type="component" value="Unassembled WGS sequence"/>
</dbReference>
<protein>
    <submittedName>
        <fullName evidence="6">Heme oxygenase</fullName>
    </submittedName>
</protein>
<dbReference type="GO" id="GO:0006788">
    <property type="term" value="P:heme oxidation"/>
    <property type="evidence" value="ECO:0007669"/>
    <property type="project" value="InterPro"/>
</dbReference>
<dbReference type="EMBL" id="SGXT01000017">
    <property type="protein sequence ID" value="RZT58288.1"/>
    <property type="molecule type" value="Genomic_DNA"/>
</dbReference>
<evidence type="ECO:0000256" key="2">
    <source>
        <dbReference type="ARBA" id="ARBA00022723"/>
    </source>
</evidence>
<name>A0A4Q7TFU7_9MICO</name>
<dbReference type="SUPFAM" id="SSF48613">
    <property type="entry name" value="Heme oxygenase-like"/>
    <property type="match status" value="1"/>
</dbReference>
<sequence>MTIVDPALSTVIPFSRLIRERSKASHGTSEGTSFMTDLLSGAGSRDDYIALVRQHHEIYTALETAADALRTHAEVAPFLSSALTRLPALNADLTFLVGDDWAERIPLLPTTVRYAARIREVAATWPAGYVAHHYTRYLGDLSGGLHIGRVLARRFGFDTNGIGFYLFDQIADPAAFKDTYRAQLDAVPWDDAERERVVDEVLTAYRFNTELFVDLDEARGTRAA</sequence>
<feature type="binding site" evidence="4">
    <location>
        <position position="19"/>
    </location>
    <ligand>
        <name>heme b</name>
        <dbReference type="ChEBI" id="CHEBI:60344"/>
    </ligand>
</feature>
<evidence type="ECO:0000256" key="1">
    <source>
        <dbReference type="ARBA" id="ARBA00022617"/>
    </source>
</evidence>
<dbReference type="GO" id="GO:0042167">
    <property type="term" value="P:heme catabolic process"/>
    <property type="evidence" value="ECO:0007669"/>
    <property type="project" value="TreeGrafter"/>
</dbReference>
<dbReference type="CDD" id="cd19165">
    <property type="entry name" value="HemeO"/>
    <property type="match status" value="1"/>
</dbReference>
<feature type="binding site" evidence="4">
    <location>
        <position position="181"/>
    </location>
    <ligand>
        <name>heme b</name>
        <dbReference type="ChEBI" id="CHEBI:60344"/>
    </ligand>
</feature>
<dbReference type="GO" id="GO:0004392">
    <property type="term" value="F:heme oxygenase (decyclizing) activity"/>
    <property type="evidence" value="ECO:0007669"/>
    <property type="project" value="InterPro"/>
</dbReference>
<feature type="binding site" evidence="4">
    <location>
        <position position="134"/>
    </location>
    <ligand>
        <name>heme b</name>
        <dbReference type="ChEBI" id="CHEBI:60344"/>
    </ligand>
</feature>
<evidence type="ECO:0000256" key="4">
    <source>
        <dbReference type="PIRSR" id="PIRSR000343-1"/>
    </source>
</evidence>
<accession>A0A4Q7TFU7</accession>
<dbReference type="Pfam" id="PF01126">
    <property type="entry name" value="Heme_oxygenase"/>
    <property type="match status" value="1"/>
</dbReference>
<dbReference type="InterPro" id="IPR016053">
    <property type="entry name" value="Haem_Oase-like"/>
</dbReference>
<dbReference type="GO" id="GO:0020037">
    <property type="term" value="F:heme binding"/>
    <property type="evidence" value="ECO:0007669"/>
    <property type="project" value="TreeGrafter"/>
</dbReference>
<keyword evidence="7" id="KW-1185">Reference proteome</keyword>
<dbReference type="GO" id="GO:0006979">
    <property type="term" value="P:response to oxidative stress"/>
    <property type="evidence" value="ECO:0007669"/>
    <property type="project" value="TreeGrafter"/>
</dbReference>
<dbReference type="PANTHER" id="PTHR10720">
    <property type="entry name" value="HEME OXYGENASE"/>
    <property type="match status" value="1"/>
</dbReference>